<dbReference type="HAMAP" id="MF_00050">
    <property type="entry name" value="EF_Ts"/>
    <property type="match status" value="1"/>
</dbReference>
<dbReference type="EMBL" id="ADZX01000783">
    <property type="protein sequence ID" value="EFK95422.1"/>
    <property type="molecule type" value="Genomic_DNA"/>
</dbReference>
<dbReference type="AlphaFoldDB" id="D9PLZ6"/>
<dbReference type="Pfam" id="PF00889">
    <property type="entry name" value="EF_TS"/>
    <property type="match status" value="1"/>
</dbReference>
<reference evidence="4" key="1">
    <citation type="submission" date="2010-07" db="EMBL/GenBank/DDBJ databases">
        <authorList>
            <consortium name="CONSOLIDER consortium CSD2007-00005"/>
            <person name="Guazzaroni M.-E."/>
            <person name="Richter M."/>
            <person name="Garcia-Salamanca A."/>
            <person name="Yarza P."/>
            <person name="Ferrer M."/>
        </authorList>
    </citation>
    <scope>NUCLEOTIDE SEQUENCE</scope>
</reference>
<accession>D9PLZ6</accession>
<dbReference type="Gene3D" id="1.10.286.20">
    <property type="match status" value="1"/>
</dbReference>
<comment type="caution">
    <text evidence="4">The sequence shown here is derived from an EMBL/GenBank/DDBJ whole genome shotgun (WGS) entry which is preliminary data.</text>
</comment>
<dbReference type="GO" id="GO:0070125">
    <property type="term" value="P:mitochondrial translational elongation"/>
    <property type="evidence" value="ECO:0007669"/>
    <property type="project" value="TreeGrafter"/>
</dbReference>
<keyword evidence="2" id="KW-0648">Protein biosynthesis</keyword>
<dbReference type="PANTHER" id="PTHR11741">
    <property type="entry name" value="ELONGATION FACTOR TS"/>
    <property type="match status" value="1"/>
</dbReference>
<protein>
    <submittedName>
        <fullName evidence="4">Elongation factor Ts (EF-Ts)</fullName>
    </submittedName>
</protein>
<organism evidence="4">
    <name type="scientific">sediment metagenome</name>
    <dbReference type="NCBI Taxonomy" id="749907"/>
    <lineage>
        <taxon>unclassified sequences</taxon>
        <taxon>metagenomes</taxon>
        <taxon>ecological metagenomes</taxon>
    </lineage>
</organism>
<dbReference type="InterPro" id="IPR001816">
    <property type="entry name" value="Transl_elong_EFTs/EF1B"/>
</dbReference>
<dbReference type="Gene3D" id="3.30.479.20">
    <property type="entry name" value="Elongation factor Ts, dimerisation domain"/>
    <property type="match status" value="1"/>
</dbReference>
<evidence type="ECO:0000259" key="3">
    <source>
        <dbReference type="Pfam" id="PF00889"/>
    </source>
</evidence>
<name>D9PLZ6_9ZZZZ</name>
<dbReference type="InterPro" id="IPR036402">
    <property type="entry name" value="EF-Ts_dimer_sf"/>
</dbReference>
<evidence type="ECO:0000256" key="2">
    <source>
        <dbReference type="ARBA" id="ARBA00022917"/>
    </source>
</evidence>
<reference evidence="4" key="2">
    <citation type="journal article" date="2011" name="Microb. Ecol.">
        <title>Taxonomic and Functional Metagenomic Profiling of the Microbial Community in the Anoxic Sediment of a Sub-saline Shallow Lake (Laguna de Carrizo, Central Spain).</title>
        <authorList>
            <person name="Ferrer M."/>
            <person name="Guazzaroni M.E."/>
            <person name="Richter M."/>
            <person name="Garcia-Salamanca A."/>
            <person name="Yarza P."/>
            <person name="Suarez-Suarez A."/>
            <person name="Solano J."/>
            <person name="Alcaide M."/>
            <person name="van Dillewijn P."/>
            <person name="Molina-Henares M.A."/>
            <person name="Lopez-Cortes N."/>
            <person name="Al-Ramahi Y."/>
            <person name="Guerrero C."/>
            <person name="Acosta A."/>
            <person name="de Eugenio L.I."/>
            <person name="Martinez V."/>
            <person name="Marques S."/>
            <person name="Rojo F."/>
            <person name="Santero E."/>
            <person name="Genilloud O."/>
            <person name="Perez-Perez J."/>
            <person name="Rossello-Mora R."/>
            <person name="Ramos J.L."/>
        </authorList>
    </citation>
    <scope>NUCLEOTIDE SEQUENCE</scope>
</reference>
<evidence type="ECO:0000256" key="1">
    <source>
        <dbReference type="ARBA" id="ARBA00022768"/>
    </source>
</evidence>
<dbReference type="GO" id="GO:0003746">
    <property type="term" value="F:translation elongation factor activity"/>
    <property type="evidence" value="ECO:0007669"/>
    <property type="project" value="UniProtKB-KW"/>
</dbReference>
<proteinExistence type="inferred from homology"/>
<sequence>MHITASSPEYLKSSDISVEVVEKEKSIQLEMMKNDPKMANKPDEVLLKIIEGKMSKFKDDISLLEQAFVMNPDQKVKDFI</sequence>
<evidence type="ECO:0000313" key="4">
    <source>
        <dbReference type="EMBL" id="EFK95422.1"/>
    </source>
</evidence>
<dbReference type="PANTHER" id="PTHR11741:SF0">
    <property type="entry name" value="ELONGATION FACTOR TS, MITOCHONDRIAL"/>
    <property type="match status" value="1"/>
</dbReference>
<feature type="domain" description="Translation elongation factor EFTs/EF1B dimerisation" evidence="3">
    <location>
        <begin position="1"/>
        <end position="80"/>
    </location>
</feature>
<dbReference type="SUPFAM" id="SSF54713">
    <property type="entry name" value="Elongation factor Ts (EF-Ts), dimerisation domain"/>
    <property type="match status" value="1"/>
</dbReference>
<keyword evidence="1 4" id="KW-0251">Elongation factor</keyword>
<gene>
    <name evidence="4" type="ORF">LDC_2572</name>
</gene>
<dbReference type="InterPro" id="IPR014039">
    <property type="entry name" value="Transl_elong_EFTs/EF1B_dimer"/>
</dbReference>
<dbReference type="GO" id="GO:0005739">
    <property type="term" value="C:mitochondrion"/>
    <property type="evidence" value="ECO:0007669"/>
    <property type="project" value="GOC"/>
</dbReference>